<sequence>MSGSQTGVTFPTEVVGVIATRDEFEAAVKSLQAAGFTRSDLSVLASHDSIDAAGQSATSWRDALVAMVGELKYEGPLVASGAIVLAGGPAAATLAAVIGAAVGGAAIRDMLQEVTAKPHTEEFARALDAGSLILWVNVGDPSRLAQAMSILERHGAVNVHVTQGKTMAASA</sequence>
<organism evidence="1 2">
    <name type="scientific">Defluviicoccus vanus</name>
    <dbReference type="NCBI Taxonomy" id="111831"/>
    <lineage>
        <taxon>Bacteria</taxon>
        <taxon>Pseudomonadati</taxon>
        <taxon>Pseudomonadota</taxon>
        <taxon>Alphaproteobacteria</taxon>
        <taxon>Rhodospirillales</taxon>
        <taxon>Rhodospirillaceae</taxon>
        <taxon>Defluviicoccus</taxon>
    </lineage>
</organism>
<evidence type="ECO:0000313" key="1">
    <source>
        <dbReference type="EMBL" id="QNT69623.1"/>
    </source>
</evidence>
<evidence type="ECO:0008006" key="3">
    <source>
        <dbReference type="Google" id="ProtNLM"/>
    </source>
</evidence>
<dbReference type="KEGG" id="dvn:HQ394_10180"/>
<evidence type="ECO:0000313" key="2">
    <source>
        <dbReference type="Proteomes" id="UP000516369"/>
    </source>
</evidence>
<keyword evidence="2" id="KW-1185">Reference proteome</keyword>
<dbReference type="Proteomes" id="UP000516369">
    <property type="component" value="Chromosome"/>
</dbReference>
<accession>A0A7H1N1N7</accession>
<dbReference type="RefSeq" id="WP_190260144.1">
    <property type="nucleotide sequence ID" value="NZ_CP053923.1"/>
</dbReference>
<name>A0A7H1N1N7_9PROT</name>
<proteinExistence type="predicted"/>
<protein>
    <recommendedName>
        <fullName evidence="3">DUF1269 domain-containing protein</fullName>
    </recommendedName>
</protein>
<gene>
    <name evidence="1" type="ORF">HQ394_10180</name>
</gene>
<reference evidence="1 2" key="1">
    <citation type="submission" date="2020-05" db="EMBL/GenBank/DDBJ databases">
        <title>Complete closed genome sequence of Defluviicoccus vanus.</title>
        <authorList>
            <person name="Bessarab I."/>
            <person name="Arumugam K."/>
            <person name="Maszenan A.M."/>
            <person name="Seviour R.J."/>
            <person name="Williams R.B."/>
        </authorList>
    </citation>
    <scope>NUCLEOTIDE SEQUENCE [LARGE SCALE GENOMIC DNA]</scope>
    <source>
        <strain evidence="1 2">Ben 114</strain>
    </source>
</reference>
<dbReference type="AlphaFoldDB" id="A0A7H1N1N7"/>
<dbReference type="EMBL" id="CP053923">
    <property type="protein sequence ID" value="QNT69623.1"/>
    <property type="molecule type" value="Genomic_DNA"/>
</dbReference>